<organism evidence="2 3">
    <name type="scientific">Zoogloea oleivorans</name>
    <dbReference type="NCBI Taxonomy" id="1552750"/>
    <lineage>
        <taxon>Bacteria</taxon>
        <taxon>Pseudomonadati</taxon>
        <taxon>Pseudomonadota</taxon>
        <taxon>Betaproteobacteria</taxon>
        <taxon>Rhodocyclales</taxon>
        <taxon>Zoogloeaceae</taxon>
        <taxon>Zoogloea</taxon>
    </lineage>
</organism>
<protein>
    <submittedName>
        <fullName evidence="2">Midcut-by-XrtH protein</fullName>
    </submittedName>
</protein>
<dbReference type="Proteomes" id="UP000389128">
    <property type="component" value="Unassembled WGS sequence"/>
</dbReference>
<evidence type="ECO:0000313" key="2">
    <source>
        <dbReference type="EMBL" id="TYC52389.1"/>
    </source>
</evidence>
<keyword evidence="1" id="KW-0472">Membrane</keyword>
<dbReference type="NCBIfam" id="TIGR04174">
    <property type="entry name" value="IPTL_CTERM"/>
    <property type="match status" value="1"/>
</dbReference>
<dbReference type="AlphaFoldDB" id="A0A6C2CFS5"/>
<name>A0A6C2CFS5_9RHOO</name>
<sequence length="182" mass="18957">MTSAHHMRKHSKLISGSGLLFLFMAVCQDALAGTPGGTVSYAPYAAQGIPTLSEGMTMVLALLMSVTVFRVLRNKGGRPLAVLVAGALLILGMASSTEWMGRALAIGFQFNVESGGTVNVLVNNIDISIANQTTKPQQITAITPYPGQVAVAPPSATPIMPRCEVTTVVAPSASCVVRFALD</sequence>
<keyword evidence="1" id="KW-1133">Transmembrane helix</keyword>
<proteinExistence type="predicted"/>
<dbReference type="InterPro" id="IPR026442">
    <property type="entry name" value="IPTL_CTERM"/>
</dbReference>
<evidence type="ECO:0000313" key="3">
    <source>
        <dbReference type="Proteomes" id="UP000389128"/>
    </source>
</evidence>
<comment type="caution">
    <text evidence="2">The sequence shown here is derived from an EMBL/GenBank/DDBJ whole genome shotgun (WGS) entry which is preliminary data.</text>
</comment>
<accession>A0A6C2CFS5</accession>
<dbReference type="NCBIfam" id="NF033207">
    <property type="entry name" value="midcut_by_XrtH"/>
    <property type="match status" value="1"/>
</dbReference>
<dbReference type="EMBL" id="SDKK01000033">
    <property type="protein sequence ID" value="TYC52389.1"/>
    <property type="molecule type" value="Genomic_DNA"/>
</dbReference>
<keyword evidence="1" id="KW-0812">Transmembrane</keyword>
<gene>
    <name evidence="2" type="ORF">ETQ85_22920</name>
</gene>
<reference evidence="2 3" key="1">
    <citation type="submission" date="2019-01" db="EMBL/GenBank/DDBJ databases">
        <title>Zoogloea oleivorans genome sequencing and assembly.</title>
        <authorList>
            <person name="Tancsics A."/>
            <person name="Farkas M."/>
            <person name="Kriszt B."/>
            <person name="Maroti G."/>
            <person name="Horvath B."/>
        </authorList>
    </citation>
    <scope>NUCLEOTIDE SEQUENCE [LARGE SCALE GENOMIC DNA]</scope>
    <source>
        <strain evidence="2 3">Buc</strain>
    </source>
</reference>
<keyword evidence="3" id="KW-1185">Reference proteome</keyword>
<feature type="transmembrane region" description="Helical" evidence="1">
    <location>
        <begin position="56"/>
        <end position="73"/>
    </location>
</feature>
<feature type="transmembrane region" description="Helical" evidence="1">
    <location>
        <begin position="80"/>
        <end position="101"/>
    </location>
</feature>
<evidence type="ECO:0000256" key="1">
    <source>
        <dbReference type="SAM" id="Phobius"/>
    </source>
</evidence>